<evidence type="ECO:0000313" key="2">
    <source>
        <dbReference type="EMBL" id="CAE0719871.1"/>
    </source>
</evidence>
<evidence type="ECO:0000256" key="1">
    <source>
        <dbReference type="SAM" id="MobiDB-lite"/>
    </source>
</evidence>
<feature type="compositionally biased region" description="Low complexity" evidence="1">
    <location>
        <begin position="111"/>
        <end position="131"/>
    </location>
</feature>
<reference evidence="2" key="1">
    <citation type="submission" date="2021-01" db="EMBL/GenBank/DDBJ databases">
        <authorList>
            <person name="Corre E."/>
            <person name="Pelletier E."/>
            <person name="Niang G."/>
            <person name="Scheremetjew M."/>
            <person name="Finn R."/>
            <person name="Kale V."/>
            <person name="Holt S."/>
            <person name="Cochrane G."/>
            <person name="Meng A."/>
            <person name="Brown T."/>
            <person name="Cohen L."/>
        </authorList>
    </citation>
    <scope>NUCLEOTIDE SEQUENCE</scope>
    <source>
        <strain evidence="2">10249 10 AB</strain>
    </source>
</reference>
<feature type="region of interest" description="Disordered" evidence="1">
    <location>
        <begin position="97"/>
        <end position="135"/>
    </location>
</feature>
<name>A0A7S4EL14_9STRA</name>
<dbReference type="EMBL" id="HBIX01017502">
    <property type="protein sequence ID" value="CAE0719871.1"/>
    <property type="molecule type" value="Transcribed_RNA"/>
</dbReference>
<gene>
    <name evidence="2" type="ORF">PAUS00366_LOCUS12625</name>
</gene>
<accession>A0A7S4EL14</accession>
<protein>
    <submittedName>
        <fullName evidence="2">Uncharacterized protein</fullName>
    </submittedName>
</protein>
<dbReference type="AlphaFoldDB" id="A0A7S4EL14"/>
<sequence>MKASCMNTATVGRGKVAYVQTFVRYNTAASTNSASTIPKCCMDPFASTATATAKVVEYVFEIDCDVSCENPVVYKDPILSVAPTSTKTAAPTVADTVAKTDAPTKSPTASPTVAKTDPPTKTPTASPTVTDSDAPTRTITVAPTVASDAPSAFPSVDLFVPTDSPTVPITKAATCPTTKPISPLSRDLVVGSQLNGPHFGSRHPWAWPKASNRECGRFAGVDTTGTGAYAWPCYVKPQFNDRVLNFDSAYMNFQFAFDKGMEATITLSDEAVPAASSTTSVSFFPSGGSATTACKPPTVGSWSNYPIRLVRSGRYLHHWYFEEVNCNGAQGDTRVEMKVTPDCVELYSVSNQGAQTMSWLDSSTKDNLHGSSKGFAGVSYCVRCNSELNGSSSNNDQELSGCEIVQTPIQPDCCPLASTNGSGSTLCGSEWSQTTCSASKVLTTEMSKGVTITSKHPVVGSGHALEIRIPRGSGNQLSNVVHKFDITNDSRTWKKVKLVFHIDRPRRHTGAMGILRDATTQEPTGIHVQMSKNWHVNRDALYDGYWWTGVANVRVPPGKTSLELVVAYQYYKELHGVSHSQLSLLGWGVNGLWEEVGIGANGESITYEPHGHHRRQMILDTRPWLVCQMNAAGCAGSPDNTQWTENVGGGDFLNAVDKRGNYQYLVGDTSYHTMNGPRLTNATFTGTTQDQNIAVSRTVSTWTADDFVRHLHSFRYTFLKETAGDYYPRFAMYTLGGDNYNYIKFPLFAYGMGSINEIEQSGNSAVVPIKDVISGVSDFKYTDYYQVDAPIGCSQGDNDSCWFAMLTNPSTQVHFRGNRGIIVRNFHGRLNGEAWPPADREVSPFAFHMIKSRQSGAAKDTVSIELALPSEFKAAVAAGQARFQAGDYMAADIELLVPPRQTGDYFGNSEILGRWLTEASVDSNYANGWKIIAREAEAGDAIRTSVFEGSLERRYHPRVHVDCSTDEALFNIAIPDEVPGILPITIAGVSAFDSFSENLLDRPAGKLWRYIESSASWKPVGTNGSYQLEKDVLDNSYTYVYSLRLEFETNPVGNCEQFAFGVNPPIVANPPCDYNE</sequence>
<organism evidence="2">
    <name type="scientific">Pseudo-nitzschia australis</name>
    <dbReference type="NCBI Taxonomy" id="44445"/>
    <lineage>
        <taxon>Eukaryota</taxon>
        <taxon>Sar</taxon>
        <taxon>Stramenopiles</taxon>
        <taxon>Ochrophyta</taxon>
        <taxon>Bacillariophyta</taxon>
        <taxon>Bacillariophyceae</taxon>
        <taxon>Bacillariophycidae</taxon>
        <taxon>Bacillariales</taxon>
        <taxon>Bacillariaceae</taxon>
        <taxon>Pseudo-nitzschia</taxon>
    </lineage>
</organism>
<proteinExistence type="predicted"/>